<keyword evidence="2" id="KW-1185">Reference proteome</keyword>
<sequence>RPQLLVLLKLDAELGVSRPPLLALAAQLKAGRGLLVAGSVLPGDPLRAQEEARAAEQVG</sequence>
<name>A0A7L0WNC8_ALELA</name>
<evidence type="ECO:0000313" key="2">
    <source>
        <dbReference type="Proteomes" id="UP000562322"/>
    </source>
</evidence>
<feature type="non-terminal residue" evidence="1">
    <location>
        <position position="59"/>
    </location>
</feature>
<accession>A0A7L0WNC8</accession>
<protein>
    <submittedName>
        <fullName evidence="1">S12A4 protein</fullName>
    </submittedName>
</protein>
<dbReference type="AlphaFoldDB" id="A0A7L0WNC8"/>
<evidence type="ECO:0000313" key="1">
    <source>
        <dbReference type="EMBL" id="NXL92638.1"/>
    </source>
</evidence>
<reference evidence="1 2" key="1">
    <citation type="submission" date="2019-09" db="EMBL/GenBank/DDBJ databases">
        <title>Bird 10,000 Genomes (B10K) Project - Family phase.</title>
        <authorList>
            <person name="Zhang G."/>
        </authorList>
    </citation>
    <scope>NUCLEOTIDE SEQUENCE [LARGE SCALE GENOMIC DNA]</scope>
    <source>
        <strain evidence="1">B10K-DU-001-39</strain>
        <tissue evidence="1">Muscle</tissue>
    </source>
</reference>
<organism evidence="1 2">
    <name type="scientific">Alectura lathami</name>
    <name type="common">Australian brush turkey</name>
    <dbReference type="NCBI Taxonomy" id="81907"/>
    <lineage>
        <taxon>Eukaryota</taxon>
        <taxon>Metazoa</taxon>
        <taxon>Chordata</taxon>
        <taxon>Craniata</taxon>
        <taxon>Vertebrata</taxon>
        <taxon>Euteleostomi</taxon>
        <taxon>Archelosauria</taxon>
        <taxon>Archosauria</taxon>
        <taxon>Dinosauria</taxon>
        <taxon>Saurischia</taxon>
        <taxon>Theropoda</taxon>
        <taxon>Coelurosauria</taxon>
        <taxon>Aves</taxon>
        <taxon>Neognathae</taxon>
        <taxon>Galloanserae</taxon>
        <taxon>Galliformes</taxon>
        <taxon>Megapodiidae</taxon>
        <taxon>Alectura</taxon>
    </lineage>
</organism>
<comment type="caution">
    <text evidence="1">The sequence shown here is derived from an EMBL/GenBank/DDBJ whole genome shotgun (WGS) entry which is preliminary data.</text>
</comment>
<proteinExistence type="predicted"/>
<dbReference type="Proteomes" id="UP000562322">
    <property type="component" value="Unassembled WGS sequence"/>
</dbReference>
<feature type="non-terminal residue" evidence="1">
    <location>
        <position position="1"/>
    </location>
</feature>
<dbReference type="EMBL" id="VXAV01009148">
    <property type="protein sequence ID" value="NXL92638.1"/>
    <property type="molecule type" value="Genomic_DNA"/>
</dbReference>
<gene>
    <name evidence="1" type="primary">Slc12a4</name>
    <name evidence="1" type="ORF">ALELAT_R14772</name>
</gene>